<dbReference type="AlphaFoldDB" id="A0A1I0YIT4"/>
<reference evidence="1 2" key="1">
    <citation type="submission" date="2016-10" db="EMBL/GenBank/DDBJ databases">
        <authorList>
            <person name="de Groot N.N."/>
        </authorList>
    </citation>
    <scope>NUCLEOTIDE SEQUENCE [LARGE SCALE GENOMIC DNA]</scope>
    <source>
        <strain evidence="1 2">DSM 29316</strain>
    </source>
</reference>
<proteinExistence type="predicted"/>
<evidence type="ECO:0000313" key="2">
    <source>
        <dbReference type="Proteomes" id="UP000198796"/>
    </source>
</evidence>
<keyword evidence="2" id="KW-1185">Reference proteome</keyword>
<dbReference type="EMBL" id="FOJU01000005">
    <property type="protein sequence ID" value="SFB12807.1"/>
    <property type="molecule type" value="Genomic_DNA"/>
</dbReference>
<evidence type="ECO:0000313" key="1">
    <source>
        <dbReference type="EMBL" id="SFB12807.1"/>
    </source>
</evidence>
<gene>
    <name evidence="1" type="ORF">SAMN05421688_3104</name>
</gene>
<organism evidence="1 2">
    <name type="scientific">Poseidonocella pacifica</name>
    <dbReference type="NCBI Taxonomy" id="871651"/>
    <lineage>
        <taxon>Bacteria</taxon>
        <taxon>Pseudomonadati</taxon>
        <taxon>Pseudomonadota</taxon>
        <taxon>Alphaproteobacteria</taxon>
        <taxon>Rhodobacterales</taxon>
        <taxon>Roseobacteraceae</taxon>
        <taxon>Poseidonocella</taxon>
    </lineage>
</organism>
<dbReference type="OrthoDB" id="7844675at2"/>
<dbReference type="RefSeq" id="WP_092066503.1">
    <property type="nucleotide sequence ID" value="NZ_FOJU01000005.1"/>
</dbReference>
<sequence length="406" mass="45510">MHLLSEDNRREFHSRPSLVRLTLAHGEGGLEPTLLIKVPSLSQKYLLTSRRFDLFIAPTWESHLVYGVRIYDDPAHPMLVWSAVAEQDELDTLSALTQPDEILEVFLFNEAVISTAWFQVKLSIDPEQLSNWAQSGIRACSRDTDLPRDEVRPIMVGMETNDPGPTAALMQLHFLGDWTPGNEIYYTNSVEPSLISFAETDEGGQQEQLAVWLTDQLKPTGGVVHSPQIDLENGRRELCDLLLPHEHGAVLVESKSTSIFARKRVPPRDKLTKDVEGHLRKAVRQLAGGLAAIREGHSVTRKNGELVQVERTKPAHAIVLVPDLTLLEHSDEFGGSFLLNFAREHGACLQILDPQELFRVAQAATVLHKHSKSSTLLEAFDGHLFSRLERALQQPTPCFQFLLRVI</sequence>
<protein>
    <submittedName>
        <fullName evidence="1">Uncharacterized protein</fullName>
    </submittedName>
</protein>
<name>A0A1I0YIT4_9RHOB</name>
<accession>A0A1I0YIT4</accession>
<dbReference type="Proteomes" id="UP000198796">
    <property type="component" value="Unassembled WGS sequence"/>
</dbReference>